<evidence type="ECO:0000313" key="3">
    <source>
        <dbReference type="EMBL" id="SHH58527.1"/>
    </source>
</evidence>
<dbReference type="Pfam" id="PF14614">
    <property type="entry name" value="DUF4450"/>
    <property type="match status" value="1"/>
</dbReference>
<dbReference type="STRING" id="1195760.SAMN05444281_1060"/>
<dbReference type="Gene3D" id="1.50.10.10">
    <property type="match status" value="1"/>
</dbReference>
<gene>
    <name evidence="3" type="ORF">SAMN05444281_1060</name>
</gene>
<organism evidence="3 4">
    <name type="scientific">Wenyingzhuangia marina</name>
    <dbReference type="NCBI Taxonomy" id="1195760"/>
    <lineage>
        <taxon>Bacteria</taxon>
        <taxon>Pseudomonadati</taxon>
        <taxon>Bacteroidota</taxon>
        <taxon>Flavobacteriia</taxon>
        <taxon>Flavobacteriales</taxon>
        <taxon>Flavobacteriaceae</taxon>
        <taxon>Wenyingzhuangia</taxon>
    </lineage>
</organism>
<dbReference type="Proteomes" id="UP000184109">
    <property type="component" value="Unassembled WGS sequence"/>
</dbReference>
<dbReference type="InterPro" id="IPR006775">
    <property type="entry name" value="GH116_catalytic"/>
</dbReference>
<dbReference type="OrthoDB" id="49490at2"/>
<evidence type="ECO:0000259" key="2">
    <source>
        <dbReference type="Pfam" id="PF04685"/>
    </source>
</evidence>
<feature type="signal peptide" evidence="1">
    <location>
        <begin position="1"/>
        <end position="19"/>
    </location>
</feature>
<accession>A0A1M5U696</accession>
<proteinExistence type="predicted"/>
<dbReference type="PROSITE" id="PS51257">
    <property type="entry name" value="PROKAR_LIPOPROTEIN"/>
    <property type="match status" value="1"/>
</dbReference>
<dbReference type="InterPro" id="IPR012341">
    <property type="entry name" value="6hp_glycosidase-like_sf"/>
</dbReference>
<name>A0A1M5U696_9FLAO</name>
<dbReference type="SUPFAM" id="SSF48208">
    <property type="entry name" value="Six-hairpin glycosidases"/>
    <property type="match status" value="1"/>
</dbReference>
<dbReference type="AlphaFoldDB" id="A0A1M5U696"/>
<evidence type="ECO:0000256" key="1">
    <source>
        <dbReference type="SAM" id="SignalP"/>
    </source>
</evidence>
<evidence type="ECO:0000313" key="4">
    <source>
        <dbReference type="Proteomes" id="UP000184109"/>
    </source>
</evidence>
<reference evidence="4" key="1">
    <citation type="submission" date="2016-11" db="EMBL/GenBank/DDBJ databases">
        <authorList>
            <person name="Varghese N."/>
            <person name="Submissions S."/>
        </authorList>
    </citation>
    <scope>NUCLEOTIDE SEQUENCE [LARGE SCALE GENOMIC DNA]</scope>
    <source>
        <strain evidence="4">DSM 100572</strain>
    </source>
</reference>
<keyword evidence="4" id="KW-1185">Reference proteome</keyword>
<dbReference type="EMBL" id="FQXQ01000002">
    <property type="protein sequence ID" value="SHH58527.1"/>
    <property type="molecule type" value="Genomic_DNA"/>
</dbReference>
<dbReference type="Pfam" id="PF04685">
    <property type="entry name" value="DUF608"/>
    <property type="match status" value="1"/>
</dbReference>
<sequence>MKKYLILLLSVSIFTSCHTETNENISVQKTWHHQTRELRYHPEGNEFVIINGEKRFNRALYGTNTGFRVEAGDLPEFGLYMTRYGGTLKLGLANNDTSIWLIDAENIKMTYGAGAIKYSIIDSILKDGKLELELLALQEADGMILKVNSNNIPEDVKLVWTFGGATGKRFSREGDLGADPESNFYLKAENCINNDIYLNEGAFNLYYSKGRETPKNAKPNNDEINNNKLITRKRIAGIVTTNSSLKIGDAHHLETPNELLNSKESDAPVVVGSLEFNHSTENYFMLYNPDTGVPATHKSMQSLYTKTDKIREKIANKFWMNTPDKYLNAAGAQLATAADAIWDNESYFMHGAVAWRMPLPGWRGAYAADWLGNHDRAKAHFRGYFAAQYTDPKSGPVVADPKTHLSRNKEEKGTSIFTSGYISRNPNKQSKPHHYDMNLVFINQLLWHFKWTGDTDFLKESWPVIERHLEWEKRNFDPDNDGLYNAYAAIWASDALQYSGGAVTHASAYNYSANKQAAELAKLIDENPAPYQKEAEKILKAINKRLWLENKGTYAEYQDLLGKKLVHPTPALWTIYHAIDEGISNPFQAYQATKYVDNNIPHIPVYTNDKTQENLYTLSTSNWMPYTWSINNVAMAEVLHTALAYWKSGRNNEAFKLMKGTMYDYMYMGSSPGNFGQLSHFDAFRGELYRDFADPVGVASRAFVEGLFGVKADIINKKIEITPGWPKDWQFAIMKTQDIGIDYKQNKNTDVYNITTNFKTDISLELILKVRREKIENVSVNGKKVEWQNKEDAVGQPQILIKTPIDSIFDIQITWSGADFSSPKSKYTVTPDEIIKIPFNKAKIVNLFNPQDVFSTIEKHTNDIQLKLKSSTGNKTLFVQLEQGKYKWWQPIQLNIISAIQIIKKEKGIENDFQIAVKNNTHKLINGTIEINQYQEKININNNSLSKNIKIPNNNLLPGTNLVNIKTKDIQYQKTYLNWNVKPNTNTVFETINLKNYYNDRIVNIFEEQYFSPRSPYPTLSIPVQGIGDWCSYKEHEEIDDSGLMTKARKDNQIVSPQGIPFNILGEPTDNIIFTSQWDNYPESVNIPLQGKAKHVYLLMAGSAHHMQTRMINGIVTVNYIDGSSDKLELISPENWWPIEQDYYQDDFAFDTGKPQPPRLYLKTGEWHMDSYEVLKKNGTNKIEGGAAQLLDLPLNNQKELKSLILETYSNDLVVGLMGATLVR</sequence>
<feature type="chain" id="PRO_5012251788" description="Glycosyl-hydrolase family 116 catalytic region domain-containing protein" evidence="1">
    <location>
        <begin position="20"/>
        <end position="1224"/>
    </location>
</feature>
<dbReference type="RefSeq" id="WP_073119041.1">
    <property type="nucleotide sequence ID" value="NZ_BMEN01000002.1"/>
</dbReference>
<dbReference type="InterPro" id="IPR028028">
    <property type="entry name" value="DUF4450"/>
</dbReference>
<protein>
    <recommendedName>
        <fullName evidence="2">Glycosyl-hydrolase family 116 catalytic region domain-containing protein</fullName>
    </recommendedName>
</protein>
<dbReference type="GO" id="GO:0005975">
    <property type="term" value="P:carbohydrate metabolic process"/>
    <property type="evidence" value="ECO:0007669"/>
    <property type="project" value="InterPro"/>
</dbReference>
<keyword evidence="1" id="KW-0732">Signal</keyword>
<dbReference type="InterPro" id="IPR008928">
    <property type="entry name" value="6-hairpin_glycosidase_sf"/>
</dbReference>
<dbReference type="GO" id="GO:0004553">
    <property type="term" value="F:hydrolase activity, hydrolyzing O-glycosyl compounds"/>
    <property type="evidence" value="ECO:0007669"/>
    <property type="project" value="InterPro"/>
</dbReference>
<feature type="domain" description="Glycosyl-hydrolase family 116 catalytic region" evidence="2">
    <location>
        <begin position="433"/>
        <end position="559"/>
    </location>
</feature>